<dbReference type="EMBL" id="CAXAMM010017151">
    <property type="protein sequence ID" value="CAK9040514.1"/>
    <property type="molecule type" value="Genomic_DNA"/>
</dbReference>
<comment type="caution">
    <text evidence="3">The sequence shown here is derived from an EMBL/GenBank/DDBJ whole genome shotgun (WGS) entry which is preliminary data.</text>
</comment>
<proteinExistence type="predicted"/>
<reference evidence="3 4" key="1">
    <citation type="submission" date="2024-02" db="EMBL/GenBank/DDBJ databases">
        <authorList>
            <person name="Chen Y."/>
            <person name="Shah S."/>
            <person name="Dougan E. K."/>
            <person name="Thang M."/>
            <person name="Chan C."/>
        </authorList>
    </citation>
    <scope>NUCLEOTIDE SEQUENCE [LARGE SCALE GENOMIC DNA]</scope>
</reference>
<feature type="coiled-coil region" evidence="1">
    <location>
        <begin position="101"/>
        <end position="161"/>
    </location>
</feature>
<sequence>MAMAVAFLLPPRPAGALSPPPASARPAQKHRAVGSRQGCVALAACGVGLALAAGQRCSGNSRGPAVRPWQLQAKAKKDDPKSHDGLVALGGILQAATDAYKASVQEQVDSEKRLRAEMEEKVEKLHADACQAFAQEQVDSEKRLEEKIEKLLAEVETLKASLQSTTLPGLSLEDIEGVWFDEASKNSVLVVENGT</sequence>
<keyword evidence="4" id="KW-1185">Reference proteome</keyword>
<evidence type="ECO:0000256" key="1">
    <source>
        <dbReference type="SAM" id="Coils"/>
    </source>
</evidence>
<feature type="compositionally biased region" description="Pro residues" evidence="2">
    <location>
        <begin position="10"/>
        <end position="23"/>
    </location>
</feature>
<accession>A0ABP0LMV4</accession>
<evidence type="ECO:0000313" key="3">
    <source>
        <dbReference type="EMBL" id="CAK9040514.1"/>
    </source>
</evidence>
<evidence type="ECO:0000256" key="2">
    <source>
        <dbReference type="SAM" id="MobiDB-lite"/>
    </source>
</evidence>
<evidence type="ECO:0000313" key="4">
    <source>
        <dbReference type="Proteomes" id="UP001642464"/>
    </source>
</evidence>
<dbReference type="Proteomes" id="UP001642464">
    <property type="component" value="Unassembled WGS sequence"/>
</dbReference>
<feature type="region of interest" description="Disordered" evidence="2">
    <location>
        <begin position="10"/>
        <end position="30"/>
    </location>
</feature>
<protein>
    <submittedName>
        <fullName evidence="3">Uncharacterized protein</fullName>
    </submittedName>
</protein>
<name>A0ABP0LMV4_9DINO</name>
<organism evidence="3 4">
    <name type="scientific">Durusdinium trenchii</name>
    <dbReference type="NCBI Taxonomy" id="1381693"/>
    <lineage>
        <taxon>Eukaryota</taxon>
        <taxon>Sar</taxon>
        <taxon>Alveolata</taxon>
        <taxon>Dinophyceae</taxon>
        <taxon>Suessiales</taxon>
        <taxon>Symbiodiniaceae</taxon>
        <taxon>Durusdinium</taxon>
    </lineage>
</organism>
<gene>
    <name evidence="3" type="ORF">SCF082_LOCUS23548</name>
</gene>
<keyword evidence="1" id="KW-0175">Coiled coil</keyword>